<protein>
    <submittedName>
        <fullName evidence="1">Uncharacterized protein</fullName>
    </submittedName>
</protein>
<dbReference type="Proteomes" id="UP000652761">
    <property type="component" value="Unassembled WGS sequence"/>
</dbReference>
<organism evidence="1 2">
    <name type="scientific">Colocasia esculenta</name>
    <name type="common">Wild taro</name>
    <name type="synonym">Arum esculentum</name>
    <dbReference type="NCBI Taxonomy" id="4460"/>
    <lineage>
        <taxon>Eukaryota</taxon>
        <taxon>Viridiplantae</taxon>
        <taxon>Streptophyta</taxon>
        <taxon>Embryophyta</taxon>
        <taxon>Tracheophyta</taxon>
        <taxon>Spermatophyta</taxon>
        <taxon>Magnoliopsida</taxon>
        <taxon>Liliopsida</taxon>
        <taxon>Araceae</taxon>
        <taxon>Aroideae</taxon>
        <taxon>Colocasieae</taxon>
        <taxon>Colocasia</taxon>
    </lineage>
</organism>
<dbReference type="AlphaFoldDB" id="A0A843U9K8"/>
<name>A0A843U9K8_COLES</name>
<sequence>MGLWRIDQMIMHGDEATLDQLLYLIFEDVAVLDGVPQHTVVETVVRLIHFICFTWSSQSRKLKLEYDVLIRCCSVDGGGLSSAFLLGALATAIFFPLLCGEKSTVLTSLPAAPSLLGLLFGGACIELSAKNISISATTELSWSKPLIFVPSSFSLTWAARPLRHMVIASSCVGGLSHLMLKSRHRLMKLSSVSPFLCLREHSSASDTFLSAVWKRSMNFFWRSAQSTMELGLNLEYYWKAVLIWRALSVELLQLWRLGAVRWQLLELVVDRIYSGGPLASLGEAVVHDLFDHSPLGHDIFGRGGLGVYAPARLLDRIDGVVINHGRAWIDIGQVALLMSCPSILDCRWHLAAWRICSCLLPSLRQEVDHFSLPALYEIILGVFRHCLEGGSGWRHEEHFGLVPVSRQLLISEMEAGNFVFFPSFEVQLDLPREGPLVMLEWRLENLPQVQGSSLTALLPLGRSSGRVLGIPGNDFVLLAGFIYPECPERDAGWPSRFSSRSVADVRCTLRVLGLWVFGRSAAPSLLKTEVLSLSKTETLGAEASARLASPSSAGSAWVETKLGFRLPTWSPTFASFCEAAGAPSLMPAPVGLLLGSPGSEFVGGCHHGDASVPGQHRLASIEPDADVSHEHGLAGVVDDRVGLVASLALSPFSRDCDARDGIHREDSALAWAGIDAPGCSSFWRRLRSSLDRGDHP</sequence>
<gene>
    <name evidence="1" type="ORF">Taro_012622</name>
</gene>
<reference evidence="1" key="1">
    <citation type="submission" date="2017-07" db="EMBL/GenBank/DDBJ databases">
        <title>Taro Niue Genome Assembly and Annotation.</title>
        <authorList>
            <person name="Atibalentja N."/>
            <person name="Keating K."/>
            <person name="Fields C.J."/>
        </authorList>
    </citation>
    <scope>NUCLEOTIDE SEQUENCE</scope>
    <source>
        <strain evidence="1">Niue_2</strain>
        <tissue evidence="1">Leaf</tissue>
    </source>
</reference>
<evidence type="ECO:0000313" key="2">
    <source>
        <dbReference type="Proteomes" id="UP000652761"/>
    </source>
</evidence>
<comment type="caution">
    <text evidence="1">The sequence shown here is derived from an EMBL/GenBank/DDBJ whole genome shotgun (WGS) entry which is preliminary data.</text>
</comment>
<proteinExistence type="predicted"/>
<accession>A0A843U9K8</accession>
<keyword evidence="2" id="KW-1185">Reference proteome</keyword>
<evidence type="ECO:0000313" key="1">
    <source>
        <dbReference type="EMBL" id="MQL80175.1"/>
    </source>
</evidence>
<dbReference type="EMBL" id="NMUH01000493">
    <property type="protein sequence ID" value="MQL80175.1"/>
    <property type="molecule type" value="Genomic_DNA"/>
</dbReference>